<reference evidence="2 3" key="1">
    <citation type="submission" date="2019-12" db="EMBL/GenBank/DDBJ databases">
        <authorList>
            <person name="Kun Z."/>
        </authorList>
    </citation>
    <scope>NUCLEOTIDE SEQUENCE [LARGE SCALE GENOMIC DNA]</scope>
    <source>
        <strain evidence="2 3">YIM 123512</strain>
    </source>
</reference>
<evidence type="ECO:0000256" key="1">
    <source>
        <dbReference type="SAM" id="MobiDB-lite"/>
    </source>
</evidence>
<proteinExistence type="predicted"/>
<accession>A0A6L7F3J8</accession>
<dbReference type="AlphaFoldDB" id="A0A6L7F3J8"/>
<gene>
    <name evidence="2" type="ORF">GRQ65_19905</name>
</gene>
<keyword evidence="3" id="KW-1185">Reference proteome</keyword>
<name>A0A6L7F3J8_9ACTN</name>
<dbReference type="EMBL" id="WUEK01000015">
    <property type="protein sequence ID" value="MXG91812.1"/>
    <property type="molecule type" value="Genomic_DNA"/>
</dbReference>
<evidence type="ECO:0000313" key="2">
    <source>
        <dbReference type="EMBL" id="MXG91812.1"/>
    </source>
</evidence>
<protein>
    <submittedName>
        <fullName evidence="2">Uncharacterized protein</fullName>
    </submittedName>
</protein>
<sequence>MADEQTTPEQRIDDDTSTDDVPGTAAGDPVAGAEISEEDKERAVEPDDDALEVDGPQAGHA</sequence>
<feature type="region of interest" description="Disordered" evidence="1">
    <location>
        <begin position="1"/>
        <end position="61"/>
    </location>
</feature>
<dbReference type="Proteomes" id="UP000473325">
    <property type="component" value="Unassembled WGS sequence"/>
</dbReference>
<evidence type="ECO:0000313" key="3">
    <source>
        <dbReference type="Proteomes" id="UP000473325"/>
    </source>
</evidence>
<comment type="caution">
    <text evidence="2">The sequence shown here is derived from an EMBL/GenBank/DDBJ whole genome shotgun (WGS) entry which is preliminary data.</text>
</comment>
<organism evidence="2 3">
    <name type="scientific">Nocardioides flavescens</name>
    <dbReference type="NCBI Taxonomy" id="2691959"/>
    <lineage>
        <taxon>Bacteria</taxon>
        <taxon>Bacillati</taxon>
        <taxon>Actinomycetota</taxon>
        <taxon>Actinomycetes</taxon>
        <taxon>Propionibacteriales</taxon>
        <taxon>Nocardioidaceae</taxon>
        <taxon>Nocardioides</taxon>
    </lineage>
</organism>
<dbReference type="RefSeq" id="WP_160879745.1">
    <property type="nucleotide sequence ID" value="NZ_WUEK01000015.1"/>
</dbReference>